<gene>
    <name evidence="1" type="ORF">CLUMA_CG015035</name>
</gene>
<proteinExistence type="predicted"/>
<dbReference type="EMBL" id="CVRI01000056">
    <property type="protein sequence ID" value="CRL01820.1"/>
    <property type="molecule type" value="Genomic_DNA"/>
</dbReference>
<dbReference type="Proteomes" id="UP000183832">
    <property type="component" value="Unassembled WGS sequence"/>
</dbReference>
<evidence type="ECO:0000313" key="2">
    <source>
        <dbReference type="Proteomes" id="UP000183832"/>
    </source>
</evidence>
<dbReference type="AlphaFoldDB" id="A0A1J1IQJ8"/>
<sequence>MNDYKQIINLKRKLFLKYLLDCNKTVLNAWSRKYAFIRNFLSEKALNGVLQPMSKDCVLRT</sequence>
<name>A0A1J1IQJ8_9DIPT</name>
<accession>A0A1J1IQJ8</accession>
<keyword evidence="2" id="KW-1185">Reference proteome</keyword>
<evidence type="ECO:0000313" key="1">
    <source>
        <dbReference type="EMBL" id="CRL01820.1"/>
    </source>
</evidence>
<reference evidence="1 2" key="1">
    <citation type="submission" date="2015-04" db="EMBL/GenBank/DDBJ databases">
        <authorList>
            <person name="Syromyatnikov M.Y."/>
            <person name="Popov V.N."/>
        </authorList>
    </citation>
    <scope>NUCLEOTIDE SEQUENCE [LARGE SCALE GENOMIC DNA]</scope>
</reference>
<organism evidence="1 2">
    <name type="scientific">Clunio marinus</name>
    <dbReference type="NCBI Taxonomy" id="568069"/>
    <lineage>
        <taxon>Eukaryota</taxon>
        <taxon>Metazoa</taxon>
        <taxon>Ecdysozoa</taxon>
        <taxon>Arthropoda</taxon>
        <taxon>Hexapoda</taxon>
        <taxon>Insecta</taxon>
        <taxon>Pterygota</taxon>
        <taxon>Neoptera</taxon>
        <taxon>Endopterygota</taxon>
        <taxon>Diptera</taxon>
        <taxon>Nematocera</taxon>
        <taxon>Chironomoidea</taxon>
        <taxon>Chironomidae</taxon>
        <taxon>Clunio</taxon>
    </lineage>
</organism>
<protein>
    <submittedName>
        <fullName evidence="1">CLUMA_CG015035, isoform A</fullName>
    </submittedName>
</protein>